<dbReference type="EMBL" id="LJSK01000033">
    <property type="protein sequence ID" value="KPI89038.1"/>
    <property type="molecule type" value="Genomic_DNA"/>
</dbReference>
<comment type="catalytic activity">
    <reaction evidence="9">
        <text>L-seryl-[protein] + ATP = O-phospho-L-seryl-[protein] + ADP + H(+)</text>
        <dbReference type="Rhea" id="RHEA:17989"/>
        <dbReference type="Rhea" id="RHEA-COMP:9863"/>
        <dbReference type="Rhea" id="RHEA-COMP:11604"/>
        <dbReference type="ChEBI" id="CHEBI:15378"/>
        <dbReference type="ChEBI" id="CHEBI:29999"/>
        <dbReference type="ChEBI" id="CHEBI:30616"/>
        <dbReference type="ChEBI" id="CHEBI:83421"/>
        <dbReference type="ChEBI" id="CHEBI:456216"/>
        <dbReference type="EC" id="2.7.11.1"/>
    </reaction>
</comment>
<dbReference type="InterPro" id="IPR017441">
    <property type="entry name" value="Protein_kinase_ATP_BS"/>
</dbReference>
<reference evidence="13 14" key="1">
    <citation type="journal article" date="2015" name="PLoS Pathog.">
        <title>Leptomonas seymouri: Adaptations to the Dixenous Life Cycle Analyzed by Genome Sequencing, Transcriptome Profiling and Co-infection with Leishmania donovani.</title>
        <authorList>
            <person name="Kraeva N."/>
            <person name="Butenko A."/>
            <person name="Hlavacova J."/>
            <person name="Kostygov A."/>
            <person name="Myskova J."/>
            <person name="Grybchuk D."/>
            <person name="Lestinova T."/>
            <person name="Votypka J."/>
            <person name="Volf P."/>
            <person name="Opperdoes F."/>
            <person name="Flegontov P."/>
            <person name="Lukes J."/>
            <person name="Yurchenko V."/>
        </authorList>
    </citation>
    <scope>NUCLEOTIDE SEQUENCE [LARGE SCALE GENOMIC DNA]</scope>
    <source>
        <strain evidence="13 14">ATCC 30220</strain>
    </source>
</reference>
<keyword evidence="14" id="KW-1185">Reference proteome</keyword>
<dbReference type="Gene3D" id="3.30.200.20">
    <property type="entry name" value="Phosphorylase Kinase, domain 1"/>
    <property type="match status" value="1"/>
</dbReference>
<feature type="compositionally biased region" description="Polar residues" evidence="11">
    <location>
        <begin position="2170"/>
        <end position="2180"/>
    </location>
</feature>
<feature type="compositionally biased region" description="Acidic residues" evidence="11">
    <location>
        <begin position="1752"/>
        <end position="1765"/>
    </location>
</feature>
<feature type="compositionally biased region" description="Polar residues" evidence="11">
    <location>
        <begin position="1466"/>
        <end position="1475"/>
    </location>
</feature>
<feature type="compositionally biased region" description="Low complexity" evidence="11">
    <location>
        <begin position="2130"/>
        <end position="2148"/>
    </location>
</feature>
<keyword evidence="3" id="KW-0723">Serine/threonine-protein kinase</keyword>
<comment type="catalytic activity">
    <reaction evidence="8">
        <text>L-threonyl-[protein] + ATP = O-phospho-L-threonyl-[protein] + ADP + H(+)</text>
        <dbReference type="Rhea" id="RHEA:46608"/>
        <dbReference type="Rhea" id="RHEA-COMP:11060"/>
        <dbReference type="Rhea" id="RHEA-COMP:11605"/>
        <dbReference type="ChEBI" id="CHEBI:15378"/>
        <dbReference type="ChEBI" id="CHEBI:30013"/>
        <dbReference type="ChEBI" id="CHEBI:30616"/>
        <dbReference type="ChEBI" id="CHEBI:61977"/>
        <dbReference type="ChEBI" id="CHEBI:456216"/>
        <dbReference type="EC" id="2.7.11.1"/>
    </reaction>
</comment>
<feature type="region of interest" description="Disordered" evidence="11">
    <location>
        <begin position="1437"/>
        <end position="1475"/>
    </location>
</feature>
<keyword evidence="6" id="KW-0418">Kinase</keyword>
<feature type="region of interest" description="Disordered" evidence="11">
    <location>
        <begin position="2351"/>
        <end position="2392"/>
    </location>
</feature>
<feature type="compositionally biased region" description="Low complexity" evidence="11">
    <location>
        <begin position="2357"/>
        <end position="2374"/>
    </location>
</feature>
<evidence type="ECO:0000256" key="1">
    <source>
        <dbReference type="ARBA" id="ARBA00010886"/>
    </source>
</evidence>
<feature type="compositionally biased region" description="Basic and acidic residues" evidence="11">
    <location>
        <begin position="982"/>
        <end position="991"/>
    </location>
</feature>
<dbReference type="PANTHER" id="PTHR43671">
    <property type="entry name" value="SERINE/THREONINE-PROTEIN KINASE NEK"/>
    <property type="match status" value="1"/>
</dbReference>
<organism evidence="13 14">
    <name type="scientific">Leptomonas seymouri</name>
    <dbReference type="NCBI Taxonomy" id="5684"/>
    <lineage>
        <taxon>Eukaryota</taxon>
        <taxon>Discoba</taxon>
        <taxon>Euglenozoa</taxon>
        <taxon>Kinetoplastea</taxon>
        <taxon>Metakinetoplastina</taxon>
        <taxon>Trypanosomatida</taxon>
        <taxon>Trypanosomatidae</taxon>
        <taxon>Leishmaniinae</taxon>
        <taxon>Leptomonas</taxon>
    </lineage>
</organism>
<feature type="region of interest" description="Disordered" evidence="11">
    <location>
        <begin position="92"/>
        <end position="119"/>
    </location>
</feature>
<keyword evidence="5 10" id="KW-0547">Nucleotide-binding</keyword>
<dbReference type="PROSITE" id="PS00107">
    <property type="entry name" value="PROTEIN_KINASE_ATP"/>
    <property type="match status" value="1"/>
</dbReference>
<keyword evidence="4" id="KW-0808">Transferase</keyword>
<evidence type="ECO:0000256" key="11">
    <source>
        <dbReference type="SAM" id="MobiDB-lite"/>
    </source>
</evidence>
<feature type="compositionally biased region" description="Basic and acidic residues" evidence="11">
    <location>
        <begin position="254"/>
        <end position="274"/>
    </location>
</feature>
<feature type="region of interest" description="Disordered" evidence="11">
    <location>
        <begin position="2120"/>
        <end position="2180"/>
    </location>
</feature>
<sequence>MSDLPLWPRYRPIRVIGQGGFGTVYLCEDTEPTSSMYRQQVAVKATLLNALSDEEVLMVMSEVSLLKNIDHPNILKCFDSFLHEEAAEGGENLESARASTTSQSSRPRSGAAGGRGCERKQAASPAATAQWLCLVTEYVDGGDLSSLIRKYTDPKKRPGKDGRAEHEGEGFTLSSSVSGEVRKPAAALPSQPSQTLEGTLSDMFRWSSASSDAEAAAAYSRPLLKGYCTPTPSMVAAAVTVEMPRGGQHKRYRSAGDKEGGEASTREGERNDWERLSSQHRRRLASTLRLGEQPCCSPFSAVSTHSGFAAFSAAATKNVIPVAVMEEGSDNTADGAALGSWISDASAAMMPRTPLGATELERLTHLGKVDPLQASPMTTQIEGRTAVTAAAGAGAPCDMPSSSHLEAQLPPDPNQLWIESFLIADIAKQCLDALAYLHALGILHRDIKPSNIYLFKKDGTVKIGDFGVSKLLQPSIPFATTFVGTPFYLSPELCMGDPYSFGADVWALGVLLYELYCLKLPFVADNVLGQIYVITEGTYDRAALRRPHAFAETQRAVLEELYGPSFAQSEVLLHGLVVEMVEQMLTVDPAQRPLAEVLLSGVFGCGSTLARAGSSAGTSAVPTPMHRPPSADLLPCYGAKLSNNTNLINAKINSADAKAEGVDVAVRAGDRHSSRSNAVGSAEGPQTGRLGPLASYQHARWASSLVQAASVALSGGNSSGGMSGCPAAELTFSKEPTPAPPSRRRSSPLLTALGESSSWHSGAVNMPTEPLAIKVKQSMLGILQGMRCEQRERLESCAAGEAAYDAQRLRNVAALSPPATAKPATAPAAVPTGQRQLSACGSVADCRQLQLLQPAIFSRNELCSSDGVARTAELPLQATDSADFVMWASFAAKMEGDAAAAATPTFTLPSNAETADSFDRLIGADTRDELSAFLGEVPWLQNADVFSAIPLFAGSDDVMFVARAGHRRNSNSDSSGVPGAMKKREGSEEARVFGSGRPGSSMRSTVFPSNVQLQQYEGIEAQHRDEESPHPPTPAVRYAGSVSRSHPNIEVVPMPQSYPQRQRASIVGAVRAERSDGAQQPRQESRCALQYNEGVSAWEQRRVSHSFSSGVAAALGSSPPSPVCAVSAASARQSSGGRHKPPSRCRQASLTAVASVAAIVSSALAPSAGNRNVDGRHDNRSHQNNDTGRSDEGEENQEEVPVAATVATACGGSGVLRLRLSSMRLHREGSAVGARLRPISAARSVAENSATTGANDFKSSAIFSQEAKKTGGSSEVDGALPLKDFDSQGGLHDSIVTPLPAEHAFPPTPLNALSPPPPTPKVHTAGRCEGFSTSELEALLRAKLLAHHAKRQRGLRAQRAEMAEQEAARAAMRQKLRALFSSAYKARAGSASPDTICETASYHSTRTYDQIRSADEGTAAGDSPLSLARKLTMPCTPEESCASFSNGQTPRLPVSRQPPSARLPSPTATTTTSRKSPLLIHASPDALSLDRTARQAVREEEVLRALSARHTAENTLVSTAAQANNVGLGSDQPADATPMCAPTYTISADRWKSPISIADNKNYTVFNSSSGTVEPDLLTATPAVRLLRQAASLAAAVERQKAEFRNGKASPVHIQVTPAWRPPYDSKDVPGLWETSSAEGEEETDARGRPGRPTPVHVREELRWRWSAPPTDADSADEEEEEEEQEGTAESSVSSAELQCDDQSWDREHRLHMQGGSTSQRHADDETDADVAECAAGLKETSKHGEVTTMCADEEREDREAEDGELQQQSSLFDSTTGLVKASVEGDLLSQPEATSSEEGMQSSHSEQSSEHLHNANNEPNTDWRRSKSNSNAKTRGSAKRSGSGSDDASSRRQINSTSPSGDVDWKHTQRPSKKQQGQRRSKRKRNAEEMSNSSADVSSETASSPSRSSSSSSTTSSSSSSDGDSSEESEEDMSYAYTVQVDAETSCRFFDYVCPVTIELVGELPAACRVATRAQMLTGVLHQPPGEPRLTPTMDSTGLADLTSTDLRYASSSPKHRGVDAPVPSTDVDEGCAAQKIIAKQQPPQQPFLSSTAGTLSAVVNEDGDHSSLEGSSKSSLFEDCSLLSLSSISSPHVAQEATVAVTTDARAGDVADAYDKRENGSSAQVLDSLPALAAPTPSTTPQRSSPGAGDAAPKSQKASGRPAATKGNVHSSPTTQQHADSMLVVGTRVPATSLPLTPSTQQRVATLSEAPKAKPPAIAEMEIRQKPSRKSSAPPHRTTSRGAQLSCNSPCGRVWRIRVPPLPSLASTSDTKGLPSTAAAAPHGHIALPVSIALRLIRKRTRLVGLLWRLWTAALLVDPALRRVILGGDRCKGAGGACTFAEAFGDWARGDSGEDSNTTTTPPGSTTDATATMSSRTSNPEVRLTSAKASRPSMRAVQNSNCMLELPSSDTVGAAVTQDTNDTVSPSNADRTSSQGRRWSLYYVEPCLKAAVRLQTDDDWAVVRHKVEEMGQLLPFIRLYMVLHDAELTPSQ</sequence>
<dbReference type="Proteomes" id="UP000038009">
    <property type="component" value="Unassembled WGS sequence"/>
</dbReference>
<feature type="compositionally biased region" description="Polar residues" evidence="11">
    <location>
        <begin position="1766"/>
        <end position="1778"/>
    </location>
</feature>
<dbReference type="InterPro" id="IPR000719">
    <property type="entry name" value="Prot_kinase_dom"/>
</dbReference>
<evidence type="ECO:0000256" key="3">
    <source>
        <dbReference type="ARBA" id="ARBA00022527"/>
    </source>
</evidence>
<evidence type="ECO:0000256" key="7">
    <source>
        <dbReference type="ARBA" id="ARBA00022840"/>
    </source>
</evidence>
<feature type="region of interest" description="Disordered" evidence="11">
    <location>
        <begin position="725"/>
        <end position="748"/>
    </location>
</feature>
<evidence type="ECO:0000313" key="13">
    <source>
        <dbReference type="EMBL" id="KPI89038.1"/>
    </source>
</evidence>
<feature type="compositionally biased region" description="Low complexity" evidence="11">
    <location>
        <begin position="1797"/>
        <end position="1807"/>
    </location>
</feature>
<evidence type="ECO:0000256" key="8">
    <source>
        <dbReference type="ARBA" id="ARBA00047899"/>
    </source>
</evidence>
<feature type="compositionally biased region" description="Acidic residues" evidence="11">
    <location>
        <begin position="1925"/>
        <end position="1934"/>
    </location>
</feature>
<dbReference type="GO" id="GO:0004674">
    <property type="term" value="F:protein serine/threonine kinase activity"/>
    <property type="evidence" value="ECO:0007669"/>
    <property type="project" value="UniProtKB-KW"/>
</dbReference>
<evidence type="ECO:0000256" key="10">
    <source>
        <dbReference type="PROSITE-ProRule" id="PRU10141"/>
    </source>
</evidence>
<evidence type="ECO:0000256" key="2">
    <source>
        <dbReference type="ARBA" id="ARBA00012513"/>
    </source>
</evidence>
<proteinExistence type="inferred from homology"/>
<feature type="region of interest" description="Disordered" evidence="11">
    <location>
        <begin position="967"/>
        <end position="1005"/>
    </location>
</feature>
<feature type="compositionally biased region" description="Acidic residues" evidence="11">
    <location>
        <begin position="1674"/>
        <end position="1687"/>
    </location>
</feature>
<dbReference type="SUPFAM" id="SSF56112">
    <property type="entry name" value="Protein kinase-like (PK-like)"/>
    <property type="match status" value="1"/>
</dbReference>
<dbReference type="InterPro" id="IPR008271">
    <property type="entry name" value="Ser/Thr_kinase_AS"/>
</dbReference>
<feature type="region of interest" description="Disordered" evidence="11">
    <location>
        <begin position="149"/>
        <end position="195"/>
    </location>
</feature>
<feature type="region of interest" description="Disordered" evidence="11">
    <location>
        <begin position="667"/>
        <end position="691"/>
    </location>
</feature>
<evidence type="ECO:0000256" key="5">
    <source>
        <dbReference type="ARBA" id="ARBA00022741"/>
    </source>
</evidence>
<feature type="compositionally biased region" description="Low complexity" evidence="11">
    <location>
        <begin position="1892"/>
        <end position="1924"/>
    </location>
</feature>
<dbReference type="FunFam" id="1.10.510.10:FF:001112">
    <property type="entry name" value="Serine/threonine-protein kinase, putative"/>
    <property type="match status" value="1"/>
</dbReference>
<feature type="compositionally biased region" description="Basic and acidic residues" evidence="11">
    <location>
        <begin position="150"/>
        <end position="169"/>
    </location>
</feature>
<comment type="caution">
    <text evidence="13">The sequence shown here is derived from an EMBL/GenBank/DDBJ whole genome shotgun (WGS) entry which is preliminary data.</text>
</comment>
<feature type="compositionally biased region" description="Basic residues" evidence="11">
    <location>
        <begin position="1869"/>
        <end position="1886"/>
    </location>
</feature>
<dbReference type="OMA" id="WLCLVTE"/>
<dbReference type="Gene3D" id="1.10.510.10">
    <property type="entry name" value="Transferase(Phosphotransferase) domain 1"/>
    <property type="match status" value="1"/>
</dbReference>
<dbReference type="PROSITE" id="PS00108">
    <property type="entry name" value="PROTEIN_KINASE_ST"/>
    <property type="match status" value="1"/>
</dbReference>
<feature type="compositionally biased region" description="Polar residues" evidence="11">
    <location>
        <begin position="2196"/>
        <end position="2207"/>
    </location>
</feature>
<accession>A0A0N1I038</accession>
<dbReference type="OrthoDB" id="250189at2759"/>
<keyword evidence="7 10" id="KW-0067">ATP-binding</keyword>
<evidence type="ECO:0000256" key="9">
    <source>
        <dbReference type="ARBA" id="ARBA00048679"/>
    </source>
</evidence>
<feature type="region of interest" description="Disordered" evidence="11">
    <location>
        <begin position="2194"/>
        <end position="2248"/>
    </location>
</feature>
<feature type="binding site" evidence="10">
    <location>
        <position position="44"/>
    </location>
    <ligand>
        <name>ATP</name>
        <dbReference type="ChEBI" id="CHEBI:30616"/>
    </ligand>
</feature>
<dbReference type="EC" id="2.7.11.1" evidence="2"/>
<protein>
    <recommendedName>
        <fullName evidence="2">non-specific serine/threonine protein kinase</fullName>
        <ecNumber evidence="2">2.7.11.1</ecNumber>
    </recommendedName>
</protein>
<feature type="region of interest" description="Disordered" evidence="11">
    <location>
        <begin position="1619"/>
        <end position="1935"/>
    </location>
</feature>
<gene>
    <name evidence="13" type="ORF">ABL78_1851</name>
</gene>
<evidence type="ECO:0000259" key="12">
    <source>
        <dbReference type="PROSITE" id="PS50011"/>
    </source>
</evidence>
<evidence type="ECO:0000256" key="4">
    <source>
        <dbReference type="ARBA" id="ARBA00022679"/>
    </source>
</evidence>
<dbReference type="PANTHER" id="PTHR43671:SF98">
    <property type="entry name" value="SERINE_THREONINE-PROTEIN KINASE NEK11"/>
    <property type="match status" value="1"/>
</dbReference>
<evidence type="ECO:0000313" key="14">
    <source>
        <dbReference type="Proteomes" id="UP000038009"/>
    </source>
</evidence>
<feature type="region of interest" description="Disordered" evidence="11">
    <location>
        <begin position="248"/>
        <end position="274"/>
    </location>
</feature>
<feature type="compositionally biased region" description="Basic and acidic residues" evidence="11">
    <location>
        <begin position="1173"/>
        <end position="1191"/>
    </location>
</feature>
<dbReference type="InterPro" id="IPR011009">
    <property type="entry name" value="Kinase-like_dom_sf"/>
</dbReference>
<feature type="domain" description="Protein kinase" evidence="12">
    <location>
        <begin position="10"/>
        <end position="604"/>
    </location>
</feature>
<comment type="similarity">
    <text evidence="1">Belongs to the protein kinase superfamily. NEK Ser/Thr protein kinase family. NIMA subfamily.</text>
</comment>
<dbReference type="InterPro" id="IPR050660">
    <property type="entry name" value="NEK_Ser/Thr_kinase"/>
</dbReference>
<name>A0A0N1I038_LEPSE</name>
<feature type="region of interest" description="Disordered" evidence="11">
    <location>
        <begin position="1167"/>
        <end position="1200"/>
    </location>
</feature>
<dbReference type="PROSITE" id="PS50011">
    <property type="entry name" value="PROTEIN_KINASE_DOM"/>
    <property type="match status" value="1"/>
</dbReference>
<dbReference type="SMART" id="SM00220">
    <property type="entry name" value="S_TKc"/>
    <property type="match status" value="1"/>
</dbReference>
<dbReference type="Pfam" id="PF00069">
    <property type="entry name" value="Pkinase"/>
    <property type="match status" value="2"/>
</dbReference>
<dbReference type="GO" id="GO:0005524">
    <property type="term" value="F:ATP binding"/>
    <property type="evidence" value="ECO:0007669"/>
    <property type="project" value="UniProtKB-UniRule"/>
</dbReference>
<evidence type="ECO:0000256" key="6">
    <source>
        <dbReference type="ARBA" id="ARBA00022777"/>
    </source>
</evidence>
<feature type="compositionally biased region" description="Low complexity" evidence="11">
    <location>
        <begin position="95"/>
        <end position="110"/>
    </location>
</feature>
<dbReference type="VEuPathDB" id="TriTrypDB:Lsey_0033_0160"/>